<dbReference type="InterPro" id="IPR000408">
    <property type="entry name" value="Reg_chr_condens"/>
</dbReference>
<feature type="repeat" description="RCC1" evidence="12">
    <location>
        <begin position="1147"/>
        <end position="1198"/>
    </location>
</feature>
<keyword evidence="16" id="KW-1185">Reference proteome</keyword>
<dbReference type="Pfam" id="PF00400">
    <property type="entry name" value="WD40"/>
    <property type="match status" value="2"/>
</dbReference>
<dbReference type="Gene3D" id="2.130.10.10">
    <property type="entry name" value="YVTN repeat-like/Quinoprotein amine dehydrogenase"/>
    <property type="match status" value="1"/>
</dbReference>
<dbReference type="InterPro" id="IPR000569">
    <property type="entry name" value="HECT_dom"/>
</dbReference>
<dbReference type="Pfam" id="PF13540">
    <property type="entry name" value="RCC1_2"/>
    <property type="match status" value="1"/>
</dbReference>
<name>R7UC06_CAPTE</name>
<evidence type="ECO:0000256" key="5">
    <source>
        <dbReference type="ARBA" id="ARBA00022490"/>
    </source>
</evidence>
<evidence type="ECO:0000256" key="9">
    <source>
        <dbReference type="ARBA" id="ARBA00022786"/>
    </source>
</evidence>
<keyword evidence="8" id="KW-0677">Repeat</keyword>
<dbReference type="PANTHER" id="PTHR22872">
    <property type="entry name" value="BTK-BINDING PROTEIN-RELATED"/>
    <property type="match status" value="1"/>
</dbReference>
<dbReference type="SUPFAM" id="SSF56204">
    <property type="entry name" value="Hect, E3 ligase catalytic domain"/>
    <property type="match status" value="1"/>
</dbReference>
<keyword evidence="6" id="KW-0597">Phosphoprotein</keyword>
<dbReference type="InterPro" id="IPR001680">
    <property type="entry name" value="WD40_rpt"/>
</dbReference>
<dbReference type="InterPro" id="IPR009091">
    <property type="entry name" value="RCC1/BLIP-II"/>
</dbReference>
<dbReference type="SUPFAM" id="SSF50978">
    <property type="entry name" value="WD40 repeat-like"/>
    <property type="match status" value="1"/>
</dbReference>
<evidence type="ECO:0000256" key="6">
    <source>
        <dbReference type="ARBA" id="ARBA00022553"/>
    </source>
</evidence>
<dbReference type="EMBL" id="KB305155">
    <property type="protein sequence ID" value="ELU01328.1"/>
    <property type="molecule type" value="Genomic_DNA"/>
</dbReference>
<evidence type="ECO:0000256" key="8">
    <source>
        <dbReference type="ARBA" id="ARBA00022737"/>
    </source>
</evidence>
<accession>R7UC06</accession>
<feature type="repeat" description="WD" evidence="11">
    <location>
        <begin position="452"/>
        <end position="485"/>
    </location>
</feature>
<dbReference type="SUPFAM" id="SSF50985">
    <property type="entry name" value="RCC1/BLIP-II"/>
    <property type="match status" value="2"/>
</dbReference>
<evidence type="ECO:0000256" key="7">
    <source>
        <dbReference type="ARBA" id="ARBA00022679"/>
    </source>
</evidence>
<sequence length="1874" mass="203507">MHDPGEEVDTTANHGLDLDLCELCGALVVNVLRHMKTSHPGCGGLCCPQRRVLMGDRLVDDRGGGACGASADPFALCMQCYQRYKEGGSTSRPTHSEARGLSYAQLLMIAPDLLGSVESTFEQEETDILPEVSDPQMQGLEQFEVIMGSLGLTGRRPVADPVTFAEPDPLGSKFISCTCYNADDLVSMINSNLCSPQEACPRASLGEQATQLHSARDRLVALRRTTSAMQVLLARAIVLRAITLLSLSETSCLSTGLERMGLADVQLVVKLMRLCASGRNKSPDANLSCLSAAIGALVQNNPSASQLLVQLCTQELMTAAMGLNTSLIADAKRMHPSPLTRHSEPSDQKALSSPCFAVTQALVSLLAASVHSTSLEMDASPSSDVPPRGCGPLHLANALSACILSARLHAQHRQWATQQLLRTLANQGRGAGLGGCLADLAGDIPACPVSVLEAHENRVTHVTYNPRKALLASVGQDLTVRVWSLPNRSHQFLQQTCVFQMTDDRSADSGEGFLNHVTWSCTGKLLAGAVLNMVNIWSVSGGRGHLDVQPNHVTALMFPRRILMQGVTIDTLLIGRINGTVAVTVVTDGPTFNRTEMTHVSRRDGVAVSALEWLEDDRSFIVGFADGRVNIGAVAGGSTVLGIECHKLGVCGLSWDPTGRLLASWATAESELKVWNKSAGRLQLQHAFSHGSCVTCFVWCDHCSDSTDLMLAVGCADGSVYVRTCKQMQATLCPSLPRMDTYQLWNEAECKQVRLSGHLSSITALTFNPSHVLLASACSSGWLNIWSVADATLVQTITGAGSCSALSWHADHSLAASFSRSKDVHLVHMTSEHYRRHKVLAVSRGRLRQHGIVGLHKAPCLRALLLRLPLILQEQFSHEKTFVQNGEQLLNSVFLRCLCTLAVGLGLDQVLCHSPSPPLHHTAAESSVLSEWHWLHNFTMALKSCKALSTGRPLPFASSYKDDLKWDVQKDAAIIAWSVQHPDDWQMGGSCDAYLWGGGRHGQLCEAGRSVLTPLHTSSFSSAQQIICGQNCTFVIQANGTVLACGEGSYGRLGQGNSDDLHSLTIVSALQGFVVTQLVTSVGSDGHSLALTESGEVFSWGDGDYGKLGHGNSDRQRRPRQIEALQGEEVIQIACGFKHSAVVTVDGKLLTFGNGDYGRLGLGTVCNRKTPERVKALENYHIGHVACGLNHTVCVSADGSTTWAFGDGDYGKLGLGNTSAKSTPVKIEALSGLKVKKVACGTQFSVALTRDGFVLTWGQDRLIGQTEAQMRGHCTPQKVTTLAGHFIEEVVVGSEHTLALTSDGNVWGWGLNADGQLGLGHTGTVREPQLLGGLGSSEPIKQISAGRTHSAAWSGAKAASVRSGTAAAASAASLQLGTPACVPAQYAALKECSVVACRERLRVLHQFSDIIYSSWRLLNLSPLSDQTHDSWLDCRREAIVQGRLRPLLAPRVYTLPLVRAIGRTMVQGRNYGPQIRVKRLATRGKKCKPLFVQISHQVVRLKAADLRLPARAWKVKLIGEGADDAGGVFDDTITEMCHELNSGVLNLLIPTPNTTNDIGYNRDRFLFNPSLKDADSMEMFKFLGILLGVAMRTKKPLDLRLAPMVWKQLAGMIATQEDLQEVDALYVQNLKSICNIHESGVTEQTFAELIPLETFHTQSATGQYVPILPGGHSIALTFCNRQEYSRRALHLRLHEMDAQVAAVRAGMACIVPVPLLSLVTTEHLEQLICGIPQLSVSTLRKIVRYRDVTEEHPLVKWLWHILEEFSNEERMLFMRFVSGRSRLPANPADIAQRFQVMKVERAVDGLPTAQTCFFQLRLPPYSSREKMMERMRYAIHNCKSIDMDNYMLMRNVDHHPGPGTVLAEQNVQLEDDDP</sequence>
<dbReference type="Pfam" id="PF25390">
    <property type="entry name" value="WD40_RLD"/>
    <property type="match status" value="1"/>
</dbReference>
<gene>
    <name evidence="14" type="ORF">CAPTEDRAFT_228560</name>
</gene>
<dbReference type="PROSITE" id="PS50237">
    <property type="entry name" value="HECT"/>
    <property type="match status" value="1"/>
</dbReference>
<reference evidence="14 16" key="2">
    <citation type="journal article" date="2013" name="Nature">
        <title>Insights into bilaterian evolution from three spiralian genomes.</title>
        <authorList>
            <person name="Simakov O."/>
            <person name="Marletaz F."/>
            <person name="Cho S.J."/>
            <person name="Edsinger-Gonzales E."/>
            <person name="Havlak P."/>
            <person name="Hellsten U."/>
            <person name="Kuo D.H."/>
            <person name="Larsson T."/>
            <person name="Lv J."/>
            <person name="Arendt D."/>
            <person name="Savage R."/>
            <person name="Osoegawa K."/>
            <person name="de Jong P."/>
            <person name="Grimwood J."/>
            <person name="Chapman J.A."/>
            <person name="Shapiro H."/>
            <person name="Aerts A."/>
            <person name="Otillar R.P."/>
            <person name="Terry A.Y."/>
            <person name="Boore J.L."/>
            <person name="Grigoriev I.V."/>
            <person name="Lindberg D.R."/>
            <person name="Seaver E.C."/>
            <person name="Weisblat D.A."/>
            <person name="Putnam N.H."/>
            <person name="Rokhsar D.S."/>
        </authorList>
    </citation>
    <scope>NUCLEOTIDE SEQUENCE</scope>
    <source>
        <strain evidence="14 16">I ESC-2004</strain>
    </source>
</reference>
<reference evidence="16" key="1">
    <citation type="submission" date="2012-12" db="EMBL/GenBank/DDBJ databases">
        <authorList>
            <person name="Hellsten U."/>
            <person name="Grimwood J."/>
            <person name="Chapman J.A."/>
            <person name="Shapiro H."/>
            <person name="Aerts A."/>
            <person name="Otillar R.P."/>
            <person name="Terry A.Y."/>
            <person name="Boore J.L."/>
            <person name="Simakov O."/>
            <person name="Marletaz F."/>
            <person name="Cho S.-J."/>
            <person name="Edsinger-Gonzales E."/>
            <person name="Havlak P."/>
            <person name="Kuo D.-H."/>
            <person name="Larsson T."/>
            <person name="Lv J."/>
            <person name="Arendt D."/>
            <person name="Savage R."/>
            <person name="Osoegawa K."/>
            <person name="de Jong P."/>
            <person name="Lindberg D.R."/>
            <person name="Seaver E.C."/>
            <person name="Weisblat D.A."/>
            <person name="Putnam N.H."/>
            <person name="Grigoriev I.V."/>
            <person name="Rokhsar D.S."/>
        </authorList>
    </citation>
    <scope>NUCLEOTIDE SEQUENCE</scope>
    <source>
        <strain evidence="16">I ESC-2004</strain>
    </source>
</reference>
<evidence type="ECO:0000256" key="12">
    <source>
        <dbReference type="PROSITE-ProRule" id="PRU00235"/>
    </source>
</evidence>
<dbReference type="EC" id="2.3.2.26" evidence="4"/>
<feature type="active site" description="Glycyl thioester intermediate" evidence="10">
    <location>
        <position position="1812"/>
    </location>
</feature>
<dbReference type="InterPro" id="IPR051625">
    <property type="entry name" value="Signaling_Regulatory_Domain"/>
</dbReference>
<dbReference type="Proteomes" id="UP000014760">
    <property type="component" value="Unassembled WGS sequence"/>
</dbReference>
<dbReference type="SMART" id="SM00320">
    <property type="entry name" value="WD40"/>
    <property type="match status" value="7"/>
</dbReference>
<feature type="repeat" description="RCC1" evidence="12">
    <location>
        <begin position="1095"/>
        <end position="1146"/>
    </location>
</feature>
<evidence type="ECO:0000256" key="4">
    <source>
        <dbReference type="ARBA" id="ARBA00012485"/>
    </source>
</evidence>
<dbReference type="InterPro" id="IPR035983">
    <property type="entry name" value="Hect_E3_ubiquitin_ligase"/>
</dbReference>
<dbReference type="Gene3D" id="3.30.2160.10">
    <property type="entry name" value="Hect, E3 ligase catalytic domain"/>
    <property type="match status" value="1"/>
</dbReference>
<evidence type="ECO:0000256" key="10">
    <source>
        <dbReference type="PROSITE-ProRule" id="PRU00104"/>
    </source>
</evidence>
<evidence type="ECO:0000313" key="14">
    <source>
        <dbReference type="EMBL" id="ELU01328.1"/>
    </source>
</evidence>
<dbReference type="HOGENOM" id="CLU_002185_0_0_1"/>
<dbReference type="InterPro" id="IPR058923">
    <property type="entry name" value="RCC1-like_dom"/>
</dbReference>
<feature type="repeat" description="RCC1" evidence="12">
    <location>
        <begin position="1040"/>
        <end position="1094"/>
    </location>
</feature>
<evidence type="ECO:0000256" key="3">
    <source>
        <dbReference type="ARBA" id="ARBA00004906"/>
    </source>
</evidence>
<dbReference type="Pfam" id="PF00632">
    <property type="entry name" value="HECT"/>
    <property type="match status" value="1"/>
</dbReference>
<keyword evidence="11" id="KW-0853">WD repeat</keyword>
<protein>
    <recommendedName>
        <fullName evidence="4">HECT-type E3 ubiquitin transferase</fullName>
        <ecNumber evidence="4">2.3.2.26</ecNumber>
    </recommendedName>
</protein>
<comment type="catalytic activity">
    <reaction evidence="1">
        <text>S-ubiquitinyl-[E2 ubiquitin-conjugating enzyme]-L-cysteine + [acceptor protein]-L-lysine = [E2 ubiquitin-conjugating enzyme]-L-cysteine + N(6)-ubiquitinyl-[acceptor protein]-L-lysine.</text>
        <dbReference type="EC" id="2.3.2.26"/>
    </reaction>
</comment>
<dbReference type="PROSITE" id="PS50012">
    <property type="entry name" value="RCC1_3"/>
    <property type="match status" value="6"/>
</dbReference>
<reference evidence="15" key="3">
    <citation type="submission" date="2015-06" db="UniProtKB">
        <authorList>
            <consortium name="EnsemblMetazoa"/>
        </authorList>
    </citation>
    <scope>IDENTIFICATION</scope>
</reference>
<dbReference type="PROSITE" id="PS50294">
    <property type="entry name" value="WD_REPEATS_REGION"/>
    <property type="match status" value="2"/>
</dbReference>
<evidence type="ECO:0000313" key="16">
    <source>
        <dbReference type="Proteomes" id="UP000014760"/>
    </source>
</evidence>
<dbReference type="OMA" id="KHENTHE"/>
<evidence type="ECO:0000313" key="15">
    <source>
        <dbReference type="EnsemblMetazoa" id="CapteP228560"/>
    </source>
</evidence>
<evidence type="ECO:0000256" key="2">
    <source>
        <dbReference type="ARBA" id="ARBA00004496"/>
    </source>
</evidence>
<feature type="repeat" description="WD" evidence="11">
    <location>
        <begin position="755"/>
        <end position="796"/>
    </location>
</feature>
<dbReference type="PRINTS" id="PR00633">
    <property type="entry name" value="RCCNDNSATION"/>
</dbReference>
<dbReference type="Gene3D" id="3.90.1750.10">
    <property type="entry name" value="Hect, E3 ligase catalytic domains"/>
    <property type="match status" value="1"/>
</dbReference>
<dbReference type="PANTHER" id="PTHR22872:SF6">
    <property type="entry name" value="E3 UBIQUITIN-PROTEIN LIGASE HERC1-RELATED"/>
    <property type="match status" value="1"/>
</dbReference>
<evidence type="ECO:0000256" key="1">
    <source>
        <dbReference type="ARBA" id="ARBA00000885"/>
    </source>
</evidence>
<dbReference type="GO" id="GO:0005737">
    <property type="term" value="C:cytoplasm"/>
    <property type="evidence" value="ECO:0007669"/>
    <property type="project" value="UniProtKB-SubCell"/>
</dbReference>
<proteinExistence type="predicted"/>
<dbReference type="EMBL" id="AMQN01009330">
    <property type="status" value="NOT_ANNOTATED_CDS"/>
    <property type="molecule type" value="Genomic_DNA"/>
</dbReference>
<dbReference type="InterPro" id="IPR015943">
    <property type="entry name" value="WD40/YVTN_repeat-like_dom_sf"/>
</dbReference>
<evidence type="ECO:0000256" key="11">
    <source>
        <dbReference type="PROSITE-ProRule" id="PRU00221"/>
    </source>
</evidence>
<dbReference type="GO" id="GO:0061630">
    <property type="term" value="F:ubiquitin protein ligase activity"/>
    <property type="evidence" value="ECO:0007669"/>
    <property type="project" value="UniProtKB-EC"/>
</dbReference>
<dbReference type="Gene3D" id="2.130.10.30">
    <property type="entry name" value="Regulator of chromosome condensation 1/beta-lactamase-inhibitor protein II"/>
    <property type="match status" value="1"/>
</dbReference>
<feature type="repeat" description="RCC1" evidence="12">
    <location>
        <begin position="1304"/>
        <end position="1356"/>
    </location>
</feature>
<keyword evidence="5" id="KW-0963">Cytoplasm</keyword>
<dbReference type="InterPro" id="IPR036322">
    <property type="entry name" value="WD40_repeat_dom_sf"/>
</dbReference>
<feature type="domain" description="HECT" evidence="13">
    <location>
        <begin position="1502"/>
        <end position="1849"/>
    </location>
</feature>
<keyword evidence="7" id="KW-0808">Transferase</keyword>
<feature type="repeat" description="RCC1" evidence="12">
    <location>
        <begin position="1252"/>
        <end position="1303"/>
    </location>
</feature>
<comment type="pathway">
    <text evidence="3">Protein modification; protein ubiquitination.</text>
</comment>
<dbReference type="PROSITE" id="PS00626">
    <property type="entry name" value="RCC1_2"/>
    <property type="match status" value="2"/>
</dbReference>
<dbReference type="STRING" id="283909.R7UC06"/>
<dbReference type="PROSITE" id="PS50082">
    <property type="entry name" value="WD_REPEATS_2"/>
    <property type="match status" value="2"/>
</dbReference>
<organism evidence="14">
    <name type="scientific">Capitella teleta</name>
    <name type="common">Polychaete worm</name>
    <dbReference type="NCBI Taxonomy" id="283909"/>
    <lineage>
        <taxon>Eukaryota</taxon>
        <taxon>Metazoa</taxon>
        <taxon>Spiralia</taxon>
        <taxon>Lophotrochozoa</taxon>
        <taxon>Annelida</taxon>
        <taxon>Polychaeta</taxon>
        <taxon>Sedentaria</taxon>
        <taxon>Scolecida</taxon>
        <taxon>Capitellidae</taxon>
        <taxon>Capitella</taxon>
    </lineage>
</organism>
<keyword evidence="9 10" id="KW-0833">Ubl conjugation pathway</keyword>
<evidence type="ECO:0000259" key="13">
    <source>
        <dbReference type="PROSITE" id="PS50237"/>
    </source>
</evidence>
<feature type="repeat" description="RCC1" evidence="12">
    <location>
        <begin position="1200"/>
        <end position="1251"/>
    </location>
</feature>
<dbReference type="OrthoDB" id="239701at2759"/>
<dbReference type="Gene3D" id="3.30.2410.10">
    <property type="entry name" value="Hect, E3 ligase catalytic domain"/>
    <property type="match status" value="1"/>
</dbReference>
<dbReference type="FunFam" id="3.30.2410.10:FF:000006">
    <property type="entry name" value="probable E3 ubiquitin-protein ligase HERC1 isoform X2"/>
    <property type="match status" value="1"/>
</dbReference>
<dbReference type="SMART" id="SM00119">
    <property type="entry name" value="HECTc"/>
    <property type="match status" value="1"/>
</dbReference>
<comment type="subcellular location">
    <subcellularLocation>
        <location evidence="2">Cytoplasm</location>
    </subcellularLocation>
</comment>
<dbReference type="CDD" id="cd00078">
    <property type="entry name" value="HECTc"/>
    <property type="match status" value="1"/>
</dbReference>
<dbReference type="EnsemblMetazoa" id="CapteT228560">
    <property type="protein sequence ID" value="CapteP228560"/>
    <property type="gene ID" value="CapteG228560"/>
</dbReference>